<proteinExistence type="predicted"/>
<evidence type="ECO:0000313" key="3">
    <source>
        <dbReference type="Proteomes" id="UP000295184"/>
    </source>
</evidence>
<dbReference type="GO" id="GO:0003700">
    <property type="term" value="F:DNA-binding transcription factor activity"/>
    <property type="evidence" value="ECO:0007669"/>
    <property type="project" value="InterPro"/>
</dbReference>
<gene>
    <name evidence="2" type="ORF">EDD77_11821</name>
</gene>
<dbReference type="OrthoDB" id="285216at2"/>
<dbReference type="AlphaFoldDB" id="A0A4R1QMW7"/>
<comment type="caution">
    <text evidence="2">The sequence shown here is derived from an EMBL/GenBank/DDBJ whole genome shotgun (WGS) entry which is preliminary data.</text>
</comment>
<accession>A0A4R1QMW7</accession>
<dbReference type="Gene3D" id="1.10.10.10">
    <property type="entry name" value="Winged helix-like DNA-binding domain superfamily/Winged helix DNA-binding domain"/>
    <property type="match status" value="1"/>
</dbReference>
<dbReference type="InterPro" id="IPR036388">
    <property type="entry name" value="WH-like_DNA-bd_sf"/>
</dbReference>
<dbReference type="STRING" id="1650663.GCA_001486665_00597"/>
<dbReference type="Pfam" id="PF00126">
    <property type="entry name" value="HTH_1"/>
    <property type="match status" value="1"/>
</dbReference>
<dbReference type="InterPro" id="IPR000847">
    <property type="entry name" value="LysR_HTH_N"/>
</dbReference>
<name>A0A4R1QMW7_9FIRM</name>
<protein>
    <submittedName>
        <fullName evidence="2">Molybdate transport system regulatory protein</fullName>
    </submittedName>
</protein>
<dbReference type="Proteomes" id="UP000295184">
    <property type="component" value="Unassembled WGS sequence"/>
</dbReference>
<feature type="domain" description="HTH lysR-type" evidence="1">
    <location>
        <begin position="24"/>
        <end position="84"/>
    </location>
</feature>
<dbReference type="EMBL" id="SLUM01000018">
    <property type="protein sequence ID" value="TCL55079.1"/>
    <property type="molecule type" value="Genomic_DNA"/>
</dbReference>
<sequence>MQVKFSVYFCSEEGERFFGAGPCELLLAVERLGSLRAAAHEMGMAYTKAFSMIKRAEKEFGFAMTQRTIGGKGGGGSTLTPQAQELLMRYQAYRTACGQSAQDLYNTYFSTFHPVRDLPPEKNRE</sequence>
<evidence type="ECO:0000259" key="1">
    <source>
        <dbReference type="Pfam" id="PF00126"/>
    </source>
</evidence>
<dbReference type="SUPFAM" id="SSF46785">
    <property type="entry name" value="Winged helix' DNA-binding domain"/>
    <property type="match status" value="1"/>
</dbReference>
<dbReference type="RefSeq" id="WP_058963108.1">
    <property type="nucleotide sequence ID" value="NZ_CABKVM010000013.1"/>
</dbReference>
<dbReference type="PANTHER" id="PTHR30432">
    <property type="entry name" value="TRANSCRIPTIONAL REGULATOR MODE"/>
    <property type="match status" value="1"/>
</dbReference>
<dbReference type="PANTHER" id="PTHR30432:SF1">
    <property type="entry name" value="DNA-BINDING TRANSCRIPTIONAL DUAL REGULATOR MODE"/>
    <property type="match status" value="1"/>
</dbReference>
<evidence type="ECO:0000313" key="2">
    <source>
        <dbReference type="EMBL" id="TCL55079.1"/>
    </source>
</evidence>
<dbReference type="GeneID" id="97379949"/>
<reference evidence="2 3" key="1">
    <citation type="submission" date="2019-03" db="EMBL/GenBank/DDBJ databases">
        <title>Genomic Encyclopedia of Type Strains, Phase IV (KMG-IV): sequencing the most valuable type-strain genomes for metagenomic binning, comparative biology and taxonomic classification.</title>
        <authorList>
            <person name="Goeker M."/>
        </authorList>
    </citation>
    <scope>NUCLEOTIDE SEQUENCE [LARGE SCALE GENOMIC DNA]</scope>
    <source>
        <strain evidence="2 3">DSM 100451</strain>
    </source>
</reference>
<dbReference type="InterPro" id="IPR036390">
    <property type="entry name" value="WH_DNA-bd_sf"/>
</dbReference>
<dbReference type="InterPro" id="IPR051815">
    <property type="entry name" value="Molybdate_resp_trans_reg"/>
</dbReference>
<organism evidence="2 3">
    <name type="scientific">Allofournierella massiliensis</name>
    <dbReference type="NCBI Taxonomy" id="1650663"/>
    <lineage>
        <taxon>Bacteria</taxon>
        <taxon>Bacillati</taxon>
        <taxon>Bacillota</taxon>
        <taxon>Clostridia</taxon>
        <taxon>Eubacteriales</taxon>
        <taxon>Oscillospiraceae</taxon>
        <taxon>Allofournierella</taxon>
    </lineage>
</organism>